<feature type="chain" id="PRO_5039469355" evidence="2">
    <location>
        <begin position="21"/>
        <end position="522"/>
    </location>
</feature>
<dbReference type="KEGG" id="bpb:bpr_I2443"/>
<dbReference type="Proteomes" id="UP000001299">
    <property type="component" value="Chromosome 1"/>
</dbReference>
<evidence type="ECO:0000256" key="1">
    <source>
        <dbReference type="SAM" id="MobiDB-lite"/>
    </source>
</evidence>
<sequence length="522" mass="56992">MKKKVLSVMMATAMSLSLLAGCGSSTPATTETPADTTATETPAAETKTEDTTAAAETPAASGDVTEISLYRCSFNVANPDSAQVQKVQDAINAYIADKIPVQIKLTDIGSGEYTEKANLALANNEINLLWTASWEGTIGTNDLYPAKAVYDLTDLLPGTPLYGSMAEGQWEAAKYDGKIYFVPVYKDNVEGYDFMFRKDVVDAHGWDITSVKKLADLEPMLADAKADGLKYPFLTQKTAMFYRWYIDSFDFFTADAGANFVAVDRKTDEVVDTILTPEYLEFAKLMADWAEKGYISEDDATKTTNDQTTQTQDWAVTWWTDIPVNDEANARYGQEVVMQPATSRWAHSTSALGSCYCVTANSTPEQAKACVDFLGLLYTDSTLADMYTFGIEGEDFTYDANHQVEQNSDKYNHSMWESANATIVTPLSNEPANKAELYDAFNGGANTSSAAGFRFDKSPVEAQYTACANIAGEYGFALENGGVASKDVESTIEAYQAALDGAGYQDVLAEFQNQYNAWKASK</sequence>
<dbReference type="Gene3D" id="3.40.190.10">
    <property type="entry name" value="Periplasmic binding protein-like II"/>
    <property type="match status" value="1"/>
</dbReference>
<dbReference type="PROSITE" id="PS51257">
    <property type="entry name" value="PROKAR_LIPOPROTEIN"/>
    <property type="match status" value="1"/>
</dbReference>
<dbReference type="RefSeq" id="WP_013281829.1">
    <property type="nucleotide sequence ID" value="NC_014387.1"/>
</dbReference>
<feature type="region of interest" description="Disordered" evidence="1">
    <location>
        <begin position="24"/>
        <end position="59"/>
    </location>
</feature>
<evidence type="ECO:0000256" key="2">
    <source>
        <dbReference type="SAM" id="SignalP"/>
    </source>
</evidence>
<dbReference type="PANTHER" id="PTHR43649:SF17">
    <property type="entry name" value="ABC TRANSPORTER SOLUTE BINDING PROTEIN-SUGAR TRANSPORT"/>
    <property type="match status" value="1"/>
</dbReference>
<dbReference type="AlphaFoldDB" id="E0RZR0"/>
<dbReference type="EMBL" id="CP001810">
    <property type="protein sequence ID" value="ADL35176.1"/>
    <property type="molecule type" value="Genomic_DNA"/>
</dbReference>
<dbReference type="eggNOG" id="COG1653">
    <property type="taxonomic scope" value="Bacteria"/>
</dbReference>
<keyword evidence="5" id="KW-1185">Reference proteome</keyword>
<feature type="signal peptide" evidence="2">
    <location>
        <begin position="1"/>
        <end position="20"/>
    </location>
</feature>
<dbReference type="Pfam" id="PF12010">
    <property type="entry name" value="DUF3502"/>
    <property type="match status" value="1"/>
</dbReference>
<accession>E0RZR0</accession>
<keyword evidence="2" id="KW-0732">Signal</keyword>
<protein>
    <submittedName>
        <fullName evidence="4">Sugar ABC transporter substrate-binding protein</fullName>
    </submittedName>
</protein>
<evidence type="ECO:0000259" key="3">
    <source>
        <dbReference type="Pfam" id="PF12010"/>
    </source>
</evidence>
<dbReference type="InterPro" id="IPR050490">
    <property type="entry name" value="Bact_solute-bd_prot1"/>
</dbReference>
<dbReference type="InterPro" id="IPR022627">
    <property type="entry name" value="DUF3502"/>
</dbReference>
<dbReference type="HOGENOM" id="CLU_547185_0_0_9"/>
<reference evidence="4 5" key="1">
    <citation type="journal article" date="2010" name="PLoS ONE">
        <title>The glycobiome of the rumen bacterium Butyrivibrio proteoclasticus B316(T) highlights adaptation to a polysaccharide-rich environment.</title>
        <authorList>
            <person name="Kelly W.J."/>
            <person name="Leahy S.C."/>
            <person name="Altermann E."/>
            <person name="Yeoman C.J."/>
            <person name="Dunne J.C."/>
            <person name="Kong Z."/>
            <person name="Pacheco D.M."/>
            <person name="Li D."/>
            <person name="Noel S.J."/>
            <person name="Moon C.D."/>
            <person name="Cookson A.L."/>
            <person name="Attwood G.T."/>
        </authorList>
    </citation>
    <scope>NUCLEOTIDE SEQUENCE [LARGE SCALE GENOMIC DNA]</scope>
    <source>
        <strain evidence="5">ATCC 51982 / DSM 14932 / B316</strain>
    </source>
</reference>
<feature type="compositionally biased region" description="Low complexity" evidence="1">
    <location>
        <begin position="26"/>
        <end position="59"/>
    </location>
</feature>
<organism evidence="4 5">
    <name type="scientific">Butyrivibrio proteoclasticus (strain ATCC 51982 / DSM 14932 / B316)</name>
    <name type="common">Clostridium proteoclasticum</name>
    <dbReference type="NCBI Taxonomy" id="515622"/>
    <lineage>
        <taxon>Bacteria</taxon>
        <taxon>Bacillati</taxon>
        <taxon>Bacillota</taxon>
        <taxon>Clostridia</taxon>
        <taxon>Lachnospirales</taxon>
        <taxon>Lachnospiraceae</taxon>
        <taxon>Butyrivibrio</taxon>
    </lineage>
</organism>
<feature type="domain" description="DUF3502" evidence="3">
    <location>
        <begin position="450"/>
        <end position="520"/>
    </location>
</feature>
<dbReference type="STRING" id="515622.bpr_I2443"/>
<evidence type="ECO:0000313" key="4">
    <source>
        <dbReference type="EMBL" id="ADL35176.1"/>
    </source>
</evidence>
<evidence type="ECO:0000313" key="5">
    <source>
        <dbReference type="Proteomes" id="UP000001299"/>
    </source>
</evidence>
<name>E0RZR0_BUTPB</name>
<dbReference type="PANTHER" id="PTHR43649">
    <property type="entry name" value="ARABINOSE-BINDING PROTEIN-RELATED"/>
    <property type="match status" value="1"/>
</dbReference>
<gene>
    <name evidence="4" type="ordered locus">bpr_I2443</name>
</gene>
<dbReference type="SUPFAM" id="SSF53850">
    <property type="entry name" value="Periplasmic binding protein-like II"/>
    <property type="match status" value="1"/>
</dbReference>
<proteinExistence type="predicted"/>